<evidence type="ECO:0000313" key="3">
    <source>
        <dbReference type="EMBL" id="GBF42402.1"/>
    </source>
</evidence>
<name>A0A2P2DCQ2_9LEPT</name>
<dbReference type="RefSeq" id="WP_108959489.1">
    <property type="nucleotide sequence ID" value="NZ_BFAZ01000008.1"/>
</dbReference>
<evidence type="ECO:0000256" key="1">
    <source>
        <dbReference type="SAM" id="Phobius"/>
    </source>
</evidence>
<dbReference type="Pfam" id="PF12158">
    <property type="entry name" value="DUF3592"/>
    <property type="match status" value="1"/>
</dbReference>
<keyword evidence="1" id="KW-0472">Membrane</keyword>
<dbReference type="AlphaFoldDB" id="A0A2P2DCQ2"/>
<dbReference type="OrthoDB" id="331089at2"/>
<sequence>MKIKILSRILQLLALYLFFTSVYSSLGKIITIQSGTKIFGKVVSSYKETDYSTQTGNKSYGTTHYILRPIIKYQVNGESYEIHGKILGEVGNQYHIGQTVPLYLSENQPDYAIINSFYELWYEPLRNAFFSIGLFLIGTFLGQILSKIKKTIVNLFNPQAYLDQF</sequence>
<keyword evidence="1" id="KW-1133">Transmembrane helix</keyword>
<dbReference type="EMBL" id="BFAZ01000008">
    <property type="protein sequence ID" value="GBF42402.1"/>
    <property type="molecule type" value="Genomic_DNA"/>
</dbReference>
<dbReference type="InterPro" id="IPR021994">
    <property type="entry name" value="DUF3592"/>
</dbReference>
<feature type="domain" description="DUF3592" evidence="2">
    <location>
        <begin position="40"/>
        <end position="117"/>
    </location>
</feature>
<comment type="caution">
    <text evidence="3">The sequence shown here is derived from an EMBL/GenBank/DDBJ whole genome shotgun (WGS) entry which is preliminary data.</text>
</comment>
<proteinExistence type="predicted"/>
<keyword evidence="4" id="KW-1185">Reference proteome</keyword>
<gene>
    <name evidence="3" type="ORF">LPTSP2_16890</name>
</gene>
<organism evidence="3 4">
    <name type="scientific">Leptospira ellinghausenii</name>
    <dbReference type="NCBI Taxonomy" id="1917822"/>
    <lineage>
        <taxon>Bacteria</taxon>
        <taxon>Pseudomonadati</taxon>
        <taxon>Spirochaetota</taxon>
        <taxon>Spirochaetia</taxon>
        <taxon>Leptospirales</taxon>
        <taxon>Leptospiraceae</taxon>
        <taxon>Leptospira</taxon>
    </lineage>
</organism>
<accession>A0A2P2DCQ2</accession>
<feature type="transmembrane region" description="Helical" evidence="1">
    <location>
        <begin position="128"/>
        <end position="146"/>
    </location>
</feature>
<evidence type="ECO:0000313" key="4">
    <source>
        <dbReference type="Proteomes" id="UP000245206"/>
    </source>
</evidence>
<keyword evidence="1" id="KW-0812">Transmembrane</keyword>
<evidence type="ECO:0000259" key="2">
    <source>
        <dbReference type="Pfam" id="PF12158"/>
    </source>
</evidence>
<protein>
    <recommendedName>
        <fullName evidence="2">DUF3592 domain-containing protein</fullName>
    </recommendedName>
</protein>
<reference evidence="4" key="1">
    <citation type="journal article" date="2019" name="Microbiol. Immunol.">
        <title>Molecular and phenotypic characterization of Leptospira johnsonii sp. nov., Leptospira ellinghausenii sp. nov. and Leptospira ryugenii sp. nov. isolated from soil and water in Japan.</title>
        <authorList>
            <person name="Masuzawa T."/>
            <person name="Saito M."/>
            <person name="Nakao R."/>
            <person name="Nikaido Y."/>
            <person name="Matsumoto M."/>
            <person name="Ogawa M."/>
            <person name="Yokoyama M."/>
            <person name="Hidaka Y."/>
            <person name="Tomita J."/>
            <person name="Sakakibara K."/>
            <person name="Suzuki K."/>
            <person name="Yasuda S."/>
            <person name="Sato H."/>
            <person name="Yamaguchi M."/>
            <person name="Yoshida S.I."/>
            <person name="Koizumi N."/>
            <person name="Kawamura Y."/>
        </authorList>
    </citation>
    <scope>NUCLEOTIDE SEQUENCE [LARGE SCALE GENOMIC DNA]</scope>
    <source>
        <strain evidence="4">E18</strain>
    </source>
</reference>
<dbReference type="Proteomes" id="UP000245206">
    <property type="component" value="Unassembled WGS sequence"/>
</dbReference>